<dbReference type="EMBL" id="JAHRHJ020000002">
    <property type="protein sequence ID" value="KAH9325407.1"/>
    <property type="molecule type" value="Genomic_DNA"/>
</dbReference>
<feature type="non-terminal residue" evidence="1">
    <location>
        <position position="200"/>
    </location>
</feature>
<dbReference type="OMA" id="DAMHINT"/>
<comment type="caution">
    <text evidence="1">The sequence shown here is derived from an EMBL/GenBank/DDBJ whole genome shotgun (WGS) entry which is preliminary data.</text>
</comment>
<gene>
    <name evidence="1" type="ORF">KI387_005585</name>
</gene>
<protein>
    <recommendedName>
        <fullName evidence="3">F-box protein</fullName>
    </recommendedName>
</protein>
<reference evidence="1 2" key="1">
    <citation type="journal article" date="2021" name="Nat. Plants">
        <title>The Taxus genome provides insights into paclitaxel biosynthesis.</title>
        <authorList>
            <person name="Xiong X."/>
            <person name="Gou J."/>
            <person name="Liao Q."/>
            <person name="Li Y."/>
            <person name="Zhou Q."/>
            <person name="Bi G."/>
            <person name="Li C."/>
            <person name="Du R."/>
            <person name="Wang X."/>
            <person name="Sun T."/>
            <person name="Guo L."/>
            <person name="Liang H."/>
            <person name="Lu P."/>
            <person name="Wu Y."/>
            <person name="Zhang Z."/>
            <person name="Ro D.K."/>
            <person name="Shang Y."/>
            <person name="Huang S."/>
            <person name="Yan J."/>
        </authorList>
    </citation>
    <scope>NUCLEOTIDE SEQUENCE [LARGE SCALE GENOMIC DNA]</scope>
    <source>
        <strain evidence="1">Ta-2019</strain>
    </source>
</reference>
<dbReference type="GO" id="GO:0061458">
    <property type="term" value="P:reproductive system development"/>
    <property type="evidence" value="ECO:0007669"/>
    <property type="project" value="TreeGrafter"/>
</dbReference>
<name>A0AA38GKX9_TAXCH</name>
<dbReference type="AlphaFoldDB" id="A0AA38GKX9"/>
<evidence type="ECO:0000313" key="1">
    <source>
        <dbReference type="EMBL" id="KAH9325407.1"/>
    </source>
</evidence>
<organism evidence="1 2">
    <name type="scientific">Taxus chinensis</name>
    <name type="common">Chinese yew</name>
    <name type="synonym">Taxus wallichiana var. chinensis</name>
    <dbReference type="NCBI Taxonomy" id="29808"/>
    <lineage>
        <taxon>Eukaryota</taxon>
        <taxon>Viridiplantae</taxon>
        <taxon>Streptophyta</taxon>
        <taxon>Embryophyta</taxon>
        <taxon>Tracheophyta</taxon>
        <taxon>Spermatophyta</taxon>
        <taxon>Pinopsida</taxon>
        <taxon>Pinidae</taxon>
        <taxon>Conifers II</taxon>
        <taxon>Cupressales</taxon>
        <taxon>Taxaceae</taxon>
        <taxon>Taxus</taxon>
    </lineage>
</organism>
<evidence type="ECO:0008006" key="3">
    <source>
        <dbReference type="Google" id="ProtNLM"/>
    </source>
</evidence>
<dbReference type="PANTHER" id="PTHR47149:SF1">
    <property type="entry name" value="F-BOX PROTEIN RMF"/>
    <property type="match status" value="1"/>
</dbReference>
<proteinExistence type="predicted"/>
<accession>A0AA38GKX9</accession>
<dbReference type="GO" id="GO:0005634">
    <property type="term" value="C:nucleus"/>
    <property type="evidence" value="ECO:0007669"/>
    <property type="project" value="TreeGrafter"/>
</dbReference>
<sequence length="200" mass="22736">EIFRRADWMRIGAFSLDSGVVLVTDKLSELKPSFSDKEYRNFKHLPVDSYLISNVKTGIWIADFQLVRCPVCNLKSCEGKIEPVLFFSLKLHKIVEKLPYSPIMSNVGTMQTLDIRHSELFLHKEYKEGKWEYVEIGSHKMESNCNAATAGIFDAMHINTDSTKVLLDLKAWAGKRGEWEPKVNVSSHATAVSTNLLDNE</sequence>
<feature type="non-terminal residue" evidence="1">
    <location>
        <position position="1"/>
    </location>
</feature>
<dbReference type="Proteomes" id="UP000824469">
    <property type="component" value="Unassembled WGS sequence"/>
</dbReference>
<dbReference type="PANTHER" id="PTHR47149">
    <property type="entry name" value="F-BOX PROTEIN RMF"/>
    <property type="match status" value="1"/>
</dbReference>
<keyword evidence="2" id="KW-1185">Reference proteome</keyword>
<evidence type="ECO:0000313" key="2">
    <source>
        <dbReference type="Proteomes" id="UP000824469"/>
    </source>
</evidence>